<dbReference type="Gene3D" id="3.40.50.300">
    <property type="entry name" value="P-loop containing nucleotide triphosphate hydrolases"/>
    <property type="match status" value="1"/>
</dbReference>
<feature type="compositionally biased region" description="Low complexity" evidence="1">
    <location>
        <begin position="183"/>
        <end position="206"/>
    </location>
</feature>
<dbReference type="InterPro" id="IPR027417">
    <property type="entry name" value="P-loop_NTPase"/>
</dbReference>
<keyword evidence="4" id="KW-1185">Reference proteome</keyword>
<evidence type="ECO:0000256" key="1">
    <source>
        <dbReference type="SAM" id="MobiDB-lite"/>
    </source>
</evidence>
<feature type="compositionally biased region" description="Pro residues" evidence="1">
    <location>
        <begin position="250"/>
        <end position="269"/>
    </location>
</feature>
<feature type="compositionally biased region" description="Basic and acidic residues" evidence="1">
    <location>
        <begin position="538"/>
        <end position="547"/>
    </location>
</feature>
<gene>
    <name evidence="3" type="ORF">LPT13_10435</name>
</gene>
<sequence>MGNILFCADRASLASPASLGLADDLLRERDWLEGRSDAVEARARLAQQPPIEEAWVASSDQMGAVNLAAALRRDDARIPLYLVAEGLSGSEVSRAQAAGVTGLLTPDGLARRVAHEDRRRLASAARAAAVRAAEASARPLGAGDDARLPIVCAPRPPRDDGACAWECDGGPDAEDPLPPPAPAVEAGRAAAAPGAPGAPSGERAPALSLSAADTAPLPPVALAPASPAASASAPRVPVSTASDPAAPAASPAPAPPPAPAAPAAPPPASAPAAARPPAYVLSVVSGSGGAGKSTVAVLAACLAARRGLRTLLVDADLQFGDAADLLGSSGAPTVDEVLADPGLLDAPADAGVPALVAAPHRLELAEALAAQLPRLLEEASARFDAVVVNTGASWSEGHALVIERSARTLFLVDQRASSVRACRHALELCARCGIATGSFLFLLNRCAKGVPFTSLDVSCALQGAPVRELRDGGPAVEELLGSGLAQTLASERNELRESLGAVLDDLLPGGSSGRGAGRGRKRGRGASEATSEAPPDAGRPRGRDAGGRKAGRWGRRRGRPAVLVEAGAAR</sequence>
<dbReference type="Pfam" id="PF01656">
    <property type="entry name" value="CbiA"/>
    <property type="match status" value="1"/>
</dbReference>
<dbReference type="SUPFAM" id="SSF52540">
    <property type="entry name" value="P-loop containing nucleoside triphosphate hydrolases"/>
    <property type="match status" value="1"/>
</dbReference>
<name>A0ABS9WJR3_9ACTN</name>
<dbReference type="InterPro" id="IPR050625">
    <property type="entry name" value="ParA/MinD_ATPase"/>
</dbReference>
<dbReference type="Proteomes" id="UP001430755">
    <property type="component" value="Unassembled WGS sequence"/>
</dbReference>
<feature type="compositionally biased region" description="Low complexity" evidence="1">
    <location>
        <begin position="230"/>
        <end position="249"/>
    </location>
</feature>
<protein>
    <submittedName>
        <fullName evidence="3">P-loop NTPase</fullName>
    </submittedName>
</protein>
<dbReference type="PANTHER" id="PTHR43384">
    <property type="entry name" value="SEPTUM SITE-DETERMINING PROTEIN MIND HOMOLOG, CHLOROPLASTIC-RELATED"/>
    <property type="match status" value="1"/>
</dbReference>
<feature type="region of interest" description="Disordered" evidence="1">
    <location>
        <begin position="230"/>
        <end position="272"/>
    </location>
</feature>
<feature type="compositionally biased region" description="Basic residues" evidence="1">
    <location>
        <begin position="549"/>
        <end position="559"/>
    </location>
</feature>
<evidence type="ECO:0000259" key="2">
    <source>
        <dbReference type="Pfam" id="PF01656"/>
    </source>
</evidence>
<reference evidence="3" key="1">
    <citation type="submission" date="2021-11" db="EMBL/GenBank/DDBJ databases">
        <title>A Novel Adlercreutzia Species, isolated from a Allomyrina dichotoma larva feces.</title>
        <authorList>
            <person name="Suh M.K."/>
        </authorList>
    </citation>
    <scope>NUCLEOTIDE SEQUENCE</scope>
    <source>
        <strain evidence="3">JBNU-10</strain>
    </source>
</reference>
<feature type="region of interest" description="Disordered" evidence="1">
    <location>
        <begin position="506"/>
        <end position="570"/>
    </location>
</feature>
<comment type="caution">
    <text evidence="3">The sequence shown here is derived from an EMBL/GenBank/DDBJ whole genome shotgun (WGS) entry which is preliminary data.</text>
</comment>
<evidence type="ECO:0000313" key="4">
    <source>
        <dbReference type="Proteomes" id="UP001430755"/>
    </source>
</evidence>
<dbReference type="EMBL" id="JAJMLW010000004">
    <property type="protein sequence ID" value="MCI2242762.1"/>
    <property type="molecule type" value="Genomic_DNA"/>
</dbReference>
<dbReference type="PANTHER" id="PTHR43384:SF13">
    <property type="entry name" value="SLR0110 PROTEIN"/>
    <property type="match status" value="1"/>
</dbReference>
<feature type="domain" description="CobQ/CobB/MinD/ParA nucleotide binding" evidence="2">
    <location>
        <begin position="282"/>
        <end position="323"/>
    </location>
</feature>
<feature type="region of interest" description="Disordered" evidence="1">
    <location>
        <begin position="152"/>
        <end position="206"/>
    </location>
</feature>
<accession>A0ABS9WJR3</accession>
<evidence type="ECO:0000313" key="3">
    <source>
        <dbReference type="EMBL" id="MCI2242762.1"/>
    </source>
</evidence>
<organism evidence="3 4">
    <name type="scientific">Adlercreutzia faecimuris</name>
    <dbReference type="NCBI Taxonomy" id="2897341"/>
    <lineage>
        <taxon>Bacteria</taxon>
        <taxon>Bacillati</taxon>
        <taxon>Actinomycetota</taxon>
        <taxon>Coriobacteriia</taxon>
        <taxon>Eggerthellales</taxon>
        <taxon>Eggerthellaceae</taxon>
        <taxon>Adlercreutzia</taxon>
    </lineage>
</organism>
<proteinExistence type="predicted"/>
<dbReference type="InterPro" id="IPR002586">
    <property type="entry name" value="CobQ/CobB/MinD/ParA_Nub-bd_dom"/>
</dbReference>
<dbReference type="RefSeq" id="WP_242166283.1">
    <property type="nucleotide sequence ID" value="NZ_JAJMLW010000004.1"/>
</dbReference>